<dbReference type="GO" id="GO:0003677">
    <property type="term" value="F:DNA binding"/>
    <property type="evidence" value="ECO:0007669"/>
    <property type="project" value="InterPro"/>
</dbReference>
<dbReference type="KEGG" id="seri:SERIO_v1c03980"/>
<accession>A0A0H3XM71</accession>
<proteinExistence type="predicted"/>
<dbReference type="InterPro" id="IPR001650">
    <property type="entry name" value="Helicase_C-like"/>
</dbReference>
<dbReference type="CDD" id="cd18032">
    <property type="entry name" value="DEXHc_RE_I_III_res"/>
    <property type="match status" value="1"/>
</dbReference>
<dbReference type="Pfam" id="PF00271">
    <property type="entry name" value="Helicase_C"/>
    <property type="match status" value="1"/>
</dbReference>
<dbReference type="SUPFAM" id="SSF52540">
    <property type="entry name" value="P-loop containing nucleoside triphosphate hydrolases"/>
    <property type="match status" value="1"/>
</dbReference>
<dbReference type="Proteomes" id="UP000035661">
    <property type="component" value="Chromosome"/>
</dbReference>
<organism evidence="3 4">
    <name type="scientific">Spiroplasma eriocheiris</name>
    <dbReference type="NCBI Taxonomy" id="315358"/>
    <lineage>
        <taxon>Bacteria</taxon>
        <taxon>Bacillati</taxon>
        <taxon>Mycoplasmatota</taxon>
        <taxon>Mollicutes</taxon>
        <taxon>Entomoplasmatales</taxon>
        <taxon>Spiroplasmataceae</taxon>
        <taxon>Spiroplasma</taxon>
    </lineage>
</organism>
<dbReference type="InterPro" id="IPR027417">
    <property type="entry name" value="P-loop_NTPase"/>
</dbReference>
<dbReference type="RefSeq" id="WP_079450778.1">
    <property type="nucleotide sequence ID" value="NZ_CP011856.1"/>
</dbReference>
<keyword evidence="3" id="KW-0347">Helicase</keyword>
<dbReference type="PROSITE" id="PS51192">
    <property type="entry name" value="HELICASE_ATP_BIND_1"/>
    <property type="match status" value="1"/>
</dbReference>
<keyword evidence="3" id="KW-0378">Hydrolase</keyword>
<dbReference type="InterPro" id="IPR014001">
    <property type="entry name" value="Helicase_ATP-bd"/>
</dbReference>
<dbReference type="SMART" id="SM00487">
    <property type="entry name" value="DEXDc"/>
    <property type="match status" value="1"/>
</dbReference>
<reference evidence="3 4" key="1">
    <citation type="journal article" date="2015" name="Genome Biol. Evol.">
        <title>Found and Lost: The Fates of Horizontally Acquired Genes in Arthropod-Symbiotic Spiroplasma.</title>
        <authorList>
            <person name="Lo W.S."/>
            <person name="Gasparich G.E."/>
            <person name="Kuo C.H."/>
        </authorList>
    </citation>
    <scope>NUCLEOTIDE SEQUENCE [LARGE SCALE GENOMIC DNA]</scope>
    <source>
        <strain evidence="4">TDA-040725-5</strain>
    </source>
</reference>
<dbReference type="CDD" id="cd18799">
    <property type="entry name" value="SF2_C_EcoAI-like"/>
    <property type="match status" value="1"/>
</dbReference>
<sequence length="1009" mass="119247">MKQKGFYDLLLKLNDQIEDNYVVKELTDEKDYIKDWDHYLVKQFNNNFLLTKLKSYPTLEEKLVFLNTLIGKTNVEEQLLPQILLKISDNNPSEYHNTIRLTDNHLFTNQNAQELINELNKEIRTADEVDFIFPFISKAILNKIEASIAIANKCQTKIRLITTTFDNMAAFVNLEELTRLVTTYDNFEIRVEDNLEKRSERIHIKASIFRRKTGFGTAIIGSSNLTYWGMVRGREWNIKVNEFANPQLYEQLLTEYETIWTDRLVNFNNPAERADLLNRIHLAQEEIINNQFNQTTEFLTTRKYLYDFQKEIVNKLKNRRKQGKNKHLIIMATGTGKTVVSAFDYQNQIKENNNVKPTILFLAHQKEIVDQALLTFQSVLRDKSFGEVLYDQMTSQNNNYLFATIQTIHNRLLEFDPQHFDIIIFDEAHHIAAKTFERVFNYFKPKQLLGLTATPERTDGKTILKYFDNEFASELRLWDAVNQRLLCPFDYYCIDDTTSDLTGVDLNNDEALFQKLNTTSRNELLYQMINKYLGYYAKPMCIIFCITTEHAKIVAEFLIKKGLKASYLTSEVNSSRTAILNDFKKMRINYLCVVNMFNEGIDVPEIDTIIMLRPTNSKTIYLQQLGRGLRKTDHKSRLEVYDLITNVDKKYDLTLGIKNLFANNLTSRKMISENQGLPYGCTITLEKRSQEIILRNLRQWYDDKHRIRLQVREFYQKYGPEGLYKILETYEMYLLDFYNILNDFYLKVAQNITLYNKNENDHQRNKNIFKQFLFLNSYDIVWYFYHRLKQSLPPNQYQHCYDNLLMCSLLYEVTSMNAYEGIFPNYQEIEDLIDYFIEHNQLIVNELLLILKYKLDHELLIARESHQQNSLLYGNWTFTVRQALCIIERTNFIPSKPLRIIAFQAGHLTFDETKLVILADTEVINYGKLTKYDPITKEYWWSLPEQMKINNKLVKDIQNPNITKYLFLQNKINHLYPNLKLKLYDFIGIGKYLKMVDSDILTAEFSLIS</sequence>
<dbReference type="Pfam" id="PF04851">
    <property type="entry name" value="ResIII"/>
    <property type="match status" value="1"/>
</dbReference>
<dbReference type="STRING" id="315358.SERIO_v1c03980"/>
<evidence type="ECO:0000313" key="3">
    <source>
        <dbReference type="EMBL" id="AKM53977.1"/>
    </source>
</evidence>
<dbReference type="PANTHER" id="PTHR47396">
    <property type="entry name" value="TYPE I RESTRICTION ENZYME ECOKI R PROTEIN"/>
    <property type="match status" value="1"/>
</dbReference>
<keyword evidence="3" id="KW-0547">Nucleotide-binding</keyword>
<evidence type="ECO:0000259" key="2">
    <source>
        <dbReference type="PROSITE" id="PS51194"/>
    </source>
</evidence>
<keyword evidence="4" id="KW-1185">Reference proteome</keyword>
<dbReference type="Pfam" id="PF13091">
    <property type="entry name" value="PLDc_2"/>
    <property type="match status" value="1"/>
</dbReference>
<name>A0A0H3XM71_9MOLU</name>
<dbReference type="EMBL" id="CP011856">
    <property type="protein sequence ID" value="AKM53977.1"/>
    <property type="molecule type" value="Genomic_DNA"/>
</dbReference>
<evidence type="ECO:0000313" key="4">
    <source>
        <dbReference type="Proteomes" id="UP000035661"/>
    </source>
</evidence>
<feature type="domain" description="Helicase ATP-binding" evidence="1">
    <location>
        <begin position="318"/>
        <end position="473"/>
    </location>
</feature>
<dbReference type="SMART" id="SM00490">
    <property type="entry name" value="HELICc"/>
    <property type="match status" value="1"/>
</dbReference>
<dbReference type="InterPro" id="IPR006935">
    <property type="entry name" value="Helicase/UvrB_N"/>
</dbReference>
<dbReference type="GO" id="GO:0016787">
    <property type="term" value="F:hydrolase activity"/>
    <property type="evidence" value="ECO:0007669"/>
    <property type="project" value="InterPro"/>
</dbReference>
<reference evidence="4" key="2">
    <citation type="submission" date="2015-06" db="EMBL/GenBank/DDBJ databases">
        <title>Complete genome sequence of Spiroplasma eriocheiris TDA-040725-5 (DSM 21848).</title>
        <authorList>
            <person name="Lo W.-S."/>
            <person name="Kuo C.-H."/>
        </authorList>
    </citation>
    <scope>NUCLEOTIDE SEQUENCE [LARGE SCALE GENOMIC DNA]</scope>
    <source>
        <strain evidence="4">TDA-040725-5</strain>
    </source>
</reference>
<dbReference type="PANTHER" id="PTHR47396:SF1">
    <property type="entry name" value="ATP-DEPENDENT HELICASE IRC3-RELATED"/>
    <property type="match status" value="1"/>
</dbReference>
<dbReference type="Gene3D" id="3.40.50.300">
    <property type="entry name" value="P-loop containing nucleotide triphosphate hydrolases"/>
    <property type="match status" value="2"/>
</dbReference>
<dbReference type="GO" id="GO:0004386">
    <property type="term" value="F:helicase activity"/>
    <property type="evidence" value="ECO:0007669"/>
    <property type="project" value="UniProtKB-KW"/>
</dbReference>
<protein>
    <submittedName>
        <fullName evidence="3">DNA/RNA helicase</fullName>
    </submittedName>
</protein>
<keyword evidence="3" id="KW-0067">ATP-binding</keyword>
<dbReference type="GO" id="GO:0005524">
    <property type="term" value="F:ATP binding"/>
    <property type="evidence" value="ECO:0007669"/>
    <property type="project" value="InterPro"/>
</dbReference>
<dbReference type="GO" id="GO:0005829">
    <property type="term" value="C:cytosol"/>
    <property type="evidence" value="ECO:0007669"/>
    <property type="project" value="TreeGrafter"/>
</dbReference>
<dbReference type="InterPro" id="IPR025202">
    <property type="entry name" value="PLD-like_dom"/>
</dbReference>
<evidence type="ECO:0000259" key="1">
    <source>
        <dbReference type="PROSITE" id="PS51192"/>
    </source>
</evidence>
<dbReference type="Gene3D" id="3.30.870.10">
    <property type="entry name" value="Endonuclease Chain A"/>
    <property type="match status" value="1"/>
</dbReference>
<dbReference type="InterPro" id="IPR050742">
    <property type="entry name" value="Helicase_Restrict-Modif_Enz"/>
</dbReference>
<dbReference type="AlphaFoldDB" id="A0A0H3XM71"/>
<dbReference type="PROSITE" id="PS51194">
    <property type="entry name" value="HELICASE_CTER"/>
    <property type="match status" value="1"/>
</dbReference>
<feature type="domain" description="Helicase C-terminal" evidence="2">
    <location>
        <begin position="528"/>
        <end position="689"/>
    </location>
</feature>
<gene>
    <name evidence="3" type="ORF">SERIO_v1c03980</name>
</gene>
<dbReference type="PATRIC" id="fig|743698.3.peg.398"/>